<evidence type="ECO:0000313" key="3">
    <source>
        <dbReference type="EMBL" id="AFD00398.1"/>
    </source>
</evidence>
<dbReference type="SUPFAM" id="SSF49299">
    <property type="entry name" value="PKD domain"/>
    <property type="match status" value="5"/>
</dbReference>
<keyword evidence="4" id="KW-1185">Reference proteome</keyword>
<dbReference type="SMART" id="SM00089">
    <property type="entry name" value="PKD"/>
    <property type="match status" value="5"/>
</dbReference>
<protein>
    <submittedName>
        <fullName evidence="3">PKD repeat-containing protein</fullName>
    </submittedName>
</protein>
<dbReference type="HOGENOM" id="CLU_003471_0_0_2"/>
<dbReference type="eggNOG" id="arCOG03611">
    <property type="taxonomic scope" value="Archaea"/>
</dbReference>
<reference evidence="3 4" key="1">
    <citation type="journal article" date="2012" name="J. Bacteriol.">
        <title>Complete genome sequence of a thermophilic methanogen, Methanocella conradii HZ254, isolated from Chinese rice field soil.</title>
        <authorList>
            <person name="Lu Z."/>
            <person name="Lu Y."/>
        </authorList>
    </citation>
    <scope>NUCLEOTIDE SEQUENCE [LARGE SCALE GENOMIC DNA]</scope>
    <source>
        <strain evidence="4">DSM 24694 / JCM 17849 / CGMCC 1.5162 / HZ254</strain>
    </source>
</reference>
<dbReference type="SMR" id="H8I7Z8"/>
<proteinExistence type="predicted"/>
<dbReference type="CDD" id="cd00146">
    <property type="entry name" value="PKD"/>
    <property type="match status" value="4"/>
</dbReference>
<feature type="domain" description="PKD" evidence="2">
    <location>
        <begin position="1234"/>
        <end position="1285"/>
    </location>
</feature>
<dbReference type="PANTHER" id="PTHR36842">
    <property type="entry name" value="PROTEIN TOLB HOMOLOG"/>
    <property type="match status" value="1"/>
</dbReference>
<dbReference type="Proteomes" id="UP000005233">
    <property type="component" value="Chromosome"/>
</dbReference>
<dbReference type="Pfam" id="PF18911">
    <property type="entry name" value="PKD_4"/>
    <property type="match status" value="3"/>
</dbReference>
<feature type="transmembrane region" description="Helical" evidence="1">
    <location>
        <begin position="27"/>
        <end position="47"/>
    </location>
</feature>
<dbReference type="eggNOG" id="arCOG02510">
    <property type="taxonomic scope" value="Archaea"/>
</dbReference>
<dbReference type="PANTHER" id="PTHR36842:SF1">
    <property type="entry name" value="PROTEIN TOLB"/>
    <property type="match status" value="1"/>
</dbReference>
<dbReference type="SUPFAM" id="SSF63446">
    <property type="entry name" value="Type I dockerin domain"/>
    <property type="match status" value="1"/>
</dbReference>
<dbReference type="PROSITE" id="PS00018">
    <property type="entry name" value="EF_HAND_1"/>
    <property type="match status" value="1"/>
</dbReference>
<dbReference type="EMBL" id="CP003243">
    <property type="protein sequence ID" value="AFD00398.1"/>
    <property type="molecule type" value="Genomic_DNA"/>
</dbReference>
<dbReference type="InterPro" id="IPR000601">
    <property type="entry name" value="PKD_dom"/>
</dbReference>
<name>H8I7Z8_METCZ</name>
<feature type="domain" description="PKD" evidence="2">
    <location>
        <begin position="372"/>
        <end position="429"/>
    </location>
</feature>
<keyword evidence="1" id="KW-1133">Transmembrane helix</keyword>
<evidence type="ECO:0000259" key="2">
    <source>
        <dbReference type="PROSITE" id="PS50093"/>
    </source>
</evidence>
<dbReference type="GO" id="GO:0000272">
    <property type="term" value="P:polysaccharide catabolic process"/>
    <property type="evidence" value="ECO:0007669"/>
    <property type="project" value="InterPro"/>
</dbReference>
<dbReference type="InterPro" id="IPR036439">
    <property type="entry name" value="Dockerin_dom_sf"/>
</dbReference>
<dbReference type="eggNOG" id="arCOG03550">
    <property type="taxonomic scope" value="Archaea"/>
</dbReference>
<dbReference type="InterPro" id="IPR018247">
    <property type="entry name" value="EF_Hand_1_Ca_BS"/>
</dbReference>
<dbReference type="KEGG" id="mez:Mtc_1649"/>
<dbReference type="InterPro" id="IPR022409">
    <property type="entry name" value="PKD/Chitinase_dom"/>
</dbReference>
<dbReference type="eggNOG" id="arCOG02532">
    <property type="taxonomic scope" value="Archaea"/>
</dbReference>
<organism evidence="3 4">
    <name type="scientific">Methanocella conradii (strain DSM 24694 / JCM 17849 / CGMCC 1.5162 / HZ254)</name>
    <dbReference type="NCBI Taxonomy" id="1041930"/>
    <lineage>
        <taxon>Archaea</taxon>
        <taxon>Methanobacteriati</taxon>
        <taxon>Methanobacteriota</taxon>
        <taxon>Stenosarchaea group</taxon>
        <taxon>Methanomicrobia</taxon>
        <taxon>Methanocellales</taxon>
        <taxon>Methanocellaceae</taxon>
        <taxon>Methanocella</taxon>
    </lineage>
</organism>
<dbReference type="STRING" id="1041930.Mtc_1649"/>
<keyword evidence="1" id="KW-0812">Transmembrane</keyword>
<dbReference type="eggNOG" id="arCOG03557">
    <property type="taxonomic scope" value="Archaea"/>
</dbReference>
<dbReference type="InterPro" id="IPR021779">
    <property type="entry name" value="DUF3344"/>
</dbReference>
<dbReference type="InterPro" id="IPR011635">
    <property type="entry name" value="CARDB"/>
</dbReference>
<dbReference type="Pfam" id="PF07705">
    <property type="entry name" value="CARDB"/>
    <property type="match status" value="1"/>
</dbReference>
<accession>H8I7Z8</accession>
<dbReference type="eggNOG" id="arCOG02516">
    <property type="taxonomic scope" value="Archaea"/>
</dbReference>
<dbReference type="Gene3D" id="2.60.40.10">
    <property type="entry name" value="Immunoglobulins"/>
    <property type="match status" value="6"/>
</dbReference>
<evidence type="ECO:0000313" key="4">
    <source>
        <dbReference type="Proteomes" id="UP000005233"/>
    </source>
</evidence>
<dbReference type="Pfam" id="PF11824">
    <property type="entry name" value="DUF3344"/>
    <property type="match status" value="2"/>
</dbReference>
<feature type="domain" description="PKD" evidence="2">
    <location>
        <begin position="543"/>
        <end position="579"/>
    </location>
</feature>
<feature type="domain" description="PKD" evidence="2">
    <location>
        <begin position="606"/>
        <end position="678"/>
    </location>
</feature>
<dbReference type="InterPro" id="IPR035986">
    <property type="entry name" value="PKD_dom_sf"/>
</dbReference>
<dbReference type="PROSITE" id="PS50093">
    <property type="entry name" value="PKD"/>
    <property type="match status" value="5"/>
</dbReference>
<gene>
    <name evidence="3" type="ordered locus">Mtc_1649</name>
</gene>
<dbReference type="InterPro" id="IPR013783">
    <property type="entry name" value="Ig-like_fold"/>
</dbReference>
<dbReference type="FunFam" id="2.60.40.10:FF:000270">
    <property type="entry name" value="Cell surface protein"/>
    <property type="match status" value="2"/>
</dbReference>
<sequence length="1383" mass="151585">MVIQSQLNDSVSNVSRGILGLFGDAKVLYCVLTILFIFMISPMTAMADSYVGGIPLTNVQNGSVSGGLYVDATPPTWGTQDVIKDFTLPEYTSIQWARLYVSTYCGHMQNNYQGNITTQLDVNGDGIYDYEWFEDLNVPYSFPGQGGTGPVIINDHLNRVTSDYFMWYDVTSLINSTHLRVHVLTQKVNPSFDGRVKEIALVVAYNDGSEKVVHYWVNQGHDVASKYAEDSGEIYVGETEFDAREVSRVGSARLTVAYMSSLNGYYSFPTAGFDQSTQTYQNPLPHGYDVQGDYSGVQTWDVTNSITGGSIYTLGYHRDLAGSGYAMSFKIPLAFLTIQEPLVMPVADFMANTTIGTVPLTVQFTDQSTAATSWAWDFDNDGTIDSTEQNPIYTYNNPGTYTVSLTVANKNGTDTETKTAYVKAQTTELIADFTVDKRLCIGTQTVHFTDLSSGNPIRWEWKIKDPSSASTRLYEQNPSYLVWRNGYYKVQLTIYNNTSSNTIIKENYIRRVTPIYLDPKVNISEGFNPLTVQFSYHMMQTIPDYYYWDFNDDGIIDSTEGYPIYTYTVPGVYHPVVTACKNYDGQWDNFTSDRSLTITVLDSSPLVAGFSANVTRGLAPLTVRFTDESSGAPTSWAWDFDNDGTIDSTEQNPVYTYAEPGVYTVNLTISNATMSNSTIKSDYILASSVAPDLSVQSMGYATGYYFANCTTNSLWFVIQNIGYADAGPFNVTVTLNGINHTVHIDGLAMGATTPAIGTGRLKVQDPTIHVSGEQSEAMVTVDPDNIIDEADETNNVKAMTKAVINNGYMGKRYSGGSDLLTRRIIDVRGDIIYSIGDSQYKSGENWWANYTANWTANDLPLPPGSRVVAAYLYLPWCWDKDGFVPESSTMTFNGVTIPYEAHYTDRKMWGDFDLPYGMFVYNVTGVYNTTENHAVFTKPSDKRISPRGMILYVIYENSNATRKKIFMNEEFDMLCGNGDYGSSPEFATSYVPFTGTAIDVAKLAGARLISSPTGAGGEGVMYFNGHSWYHPWVYMGDSEISVSDVDVSGMLNATGNEMAIRSDGGWIEACNAILVLEYYNPANVSMLPVSTASAVGNTTEVKIVLDNARSGLAGYSLNVSLVNSSVGEIVGVSYPSWALLNNTTALPGDSVRISGVDLEGQVGPGASNITLATLTVRGDVPGWTSVLIDGAHLDDDNGSAVECAPLDGGLTVFTPLMANFTASTTSGTVGPLMPINISFVDLTTGDPGPSSWSWSFGDNDTSALKNPTHAYRAPGRYTVSLAVANEHSSDTKTMAGYIVLKPYVEVFPGYSNMPVDLDDDGLVEDINGNGRLDFDDVVAYYKSMEWMAGNANVGLSPFDFNHNSRMDFDDVIVLYYELLGKMG</sequence>
<evidence type="ECO:0000256" key="1">
    <source>
        <dbReference type="SAM" id="Phobius"/>
    </source>
</evidence>
<feature type="domain" description="PKD" evidence="2">
    <location>
        <begin position="444"/>
        <end position="502"/>
    </location>
</feature>
<keyword evidence="1" id="KW-0472">Membrane</keyword>